<feature type="compositionally biased region" description="Polar residues" evidence="1">
    <location>
        <begin position="102"/>
        <end position="120"/>
    </location>
</feature>
<feature type="compositionally biased region" description="Basic residues" evidence="1">
    <location>
        <begin position="164"/>
        <end position="174"/>
    </location>
</feature>
<feature type="compositionally biased region" description="Low complexity" evidence="1">
    <location>
        <begin position="9"/>
        <end position="29"/>
    </location>
</feature>
<organism evidence="2">
    <name type="scientific">Timema genevievae</name>
    <name type="common">Walking stick</name>
    <dbReference type="NCBI Taxonomy" id="629358"/>
    <lineage>
        <taxon>Eukaryota</taxon>
        <taxon>Metazoa</taxon>
        <taxon>Ecdysozoa</taxon>
        <taxon>Arthropoda</taxon>
        <taxon>Hexapoda</taxon>
        <taxon>Insecta</taxon>
        <taxon>Pterygota</taxon>
        <taxon>Neoptera</taxon>
        <taxon>Polyneoptera</taxon>
        <taxon>Phasmatodea</taxon>
        <taxon>Timematodea</taxon>
        <taxon>Timematoidea</taxon>
        <taxon>Timematidae</taxon>
        <taxon>Timema</taxon>
    </lineage>
</organism>
<evidence type="ECO:0000313" key="2">
    <source>
        <dbReference type="EMBL" id="CAD7587157.1"/>
    </source>
</evidence>
<feature type="region of interest" description="Disordered" evidence="1">
    <location>
        <begin position="906"/>
        <end position="960"/>
    </location>
</feature>
<feature type="compositionally biased region" description="Low complexity" evidence="1">
    <location>
        <begin position="656"/>
        <end position="677"/>
    </location>
</feature>
<feature type="compositionally biased region" description="Basic and acidic residues" evidence="1">
    <location>
        <begin position="270"/>
        <end position="282"/>
    </location>
</feature>
<feature type="compositionally biased region" description="Polar residues" evidence="1">
    <location>
        <begin position="727"/>
        <end position="737"/>
    </location>
</feature>
<feature type="compositionally biased region" description="Polar residues" evidence="1">
    <location>
        <begin position="187"/>
        <end position="199"/>
    </location>
</feature>
<protein>
    <submittedName>
        <fullName evidence="2">Uncharacterized protein</fullName>
    </submittedName>
</protein>
<name>A0A7R9JQ06_TIMGE</name>
<feature type="region of interest" description="Disordered" evidence="1">
    <location>
        <begin position="1"/>
        <end position="65"/>
    </location>
</feature>
<dbReference type="EMBL" id="OE839420">
    <property type="protein sequence ID" value="CAD7587157.1"/>
    <property type="molecule type" value="Genomic_DNA"/>
</dbReference>
<feature type="region of interest" description="Disordered" evidence="1">
    <location>
        <begin position="727"/>
        <end position="760"/>
    </location>
</feature>
<evidence type="ECO:0000256" key="1">
    <source>
        <dbReference type="SAM" id="MobiDB-lite"/>
    </source>
</evidence>
<accession>A0A7R9JQ06</accession>
<gene>
    <name evidence="2" type="ORF">TGEB3V08_LOCUS1379</name>
</gene>
<feature type="compositionally biased region" description="Polar residues" evidence="1">
    <location>
        <begin position="919"/>
        <end position="929"/>
    </location>
</feature>
<feature type="compositionally biased region" description="Polar residues" evidence="1">
    <location>
        <begin position="354"/>
        <end position="365"/>
    </location>
</feature>
<feature type="region of interest" description="Disordered" evidence="1">
    <location>
        <begin position="656"/>
        <end position="678"/>
    </location>
</feature>
<proteinExistence type="predicted"/>
<feature type="region of interest" description="Disordered" evidence="1">
    <location>
        <begin position="354"/>
        <end position="374"/>
    </location>
</feature>
<feature type="compositionally biased region" description="Low complexity" evidence="1">
    <location>
        <begin position="229"/>
        <end position="250"/>
    </location>
</feature>
<reference evidence="2" key="1">
    <citation type="submission" date="2020-11" db="EMBL/GenBank/DDBJ databases">
        <authorList>
            <person name="Tran Van P."/>
        </authorList>
    </citation>
    <scope>NUCLEOTIDE SEQUENCE</scope>
</reference>
<feature type="region of interest" description="Disordered" evidence="1">
    <location>
        <begin position="434"/>
        <end position="487"/>
    </location>
</feature>
<feature type="region of interest" description="Disordered" evidence="1">
    <location>
        <begin position="101"/>
        <end position="299"/>
    </location>
</feature>
<dbReference type="AlphaFoldDB" id="A0A7R9JQ06"/>
<sequence>MSEGVLWATPAPITTSSNSNSNDGSPRPSRFLSSSGPTPIPELCLAPHPTSRFYPSPSPDNDCALPTMALSFTAAGPSAGGNRVPPRTHSYTLGSGVRAFRSRSNTQQQRQPPAPNNTDLGYNGKRFGSEPDLRFPVPDNLHDSPAKQRITRQQQRDIQLSKMQAKHLSRKKYKAPAPPPEGESPGMDSSSPDSYQWESSGPDPPMRRMRLFKTRAETKRSLAQGRPEQLAPTPSSSSPSPAQRSLASQQFQEELLKAAQRLRPTGALEQTRERSKEAETARGEGSGQESTPEPVRVPSPVTLHTRHKHWEILPPASRQSVPFDRDTPVKTFYFGMEQSRQEVVDRFAARLQHPTTPVSQDSLRSSDSEQEEGGGIALALRPTLPKKQLEIPRFSPTAAWRLLSALNSGASHIIYPTIEETPVVLEERPIVAPRSSLDKSADSGISGDASPGGQDAWTPQQDLEEESSSDGEHGERGPVRVPGSMRPTFSPRAVFSLSLPREDQLCLALYSDQQDGLVPKQAESSRTSQLGGIKGADGQLATTSHPLYNSALSNHPLWEINLQYVFACLFFLVSTAHHNHPSYPVHRGNSPDHPSYPVRRDVPPSFNSLKKLKRTMSGAFKRREEDADAPLDENWVLSRSVPNSLHTSHQLVPWEQEASIQEQSSSSPSSPDRPSFSYLATGGHIMYLPQIDSKREVLAPRERSYSAGPVFRGLSKSCENISASEMRQLGRTPSPQRDQLPDPDPPTPTGEERQGKGRRFTFQSTVRQIERRRLAERLSREADMKEQRRLGELEAMRRVEEEFQRKRAREKANIRQQLRLFHMDESQQHASLPTHWGDARAESGWSTLAHTCTTCHPGLVRVSRGQTRVQRFPCVDSGPESLVQLDHRRSTIHPKAVYDMPKSTQVYINSHPAPDGRTGASTPRSSSSDNYRKEFAHGARPVGRSVASSDSEMSTQSPSRQVNAYNLTLTDYTMALSYKLHIVETIKRNSPLTLSLVISASTDTEEPWECQGNVDVCCMKTKPTVVQLVSTTNNDDVNKQISCMLVYKLERKRRKITQVMGVIFQACESKLNTDRIYTTDSSQRGGRTEGIGRLENIAIEGASRFEYIVEALRRYACPDTELFFLAGWTRVRLLRSVDLGALLNRTGITLESGGRC</sequence>
<feature type="compositionally biased region" description="Polar residues" evidence="1">
    <location>
        <begin position="946"/>
        <end position="960"/>
    </location>
</feature>